<reference evidence="1 2" key="1">
    <citation type="journal article" date="2022" name="Nat. Genet.">
        <title>Improved pea reference genome and pan-genome highlight genomic features and evolutionary characteristics.</title>
        <authorList>
            <person name="Yang T."/>
            <person name="Liu R."/>
            <person name="Luo Y."/>
            <person name="Hu S."/>
            <person name="Wang D."/>
            <person name="Wang C."/>
            <person name="Pandey M.K."/>
            <person name="Ge S."/>
            <person name="Xu Q."/>
            <person name="Li N."/>
            <person name="Li G."/>
            <person name="Huang Y."/>
            <person name="Saxena R.K."/>
            <person name="Ji Y."/>
            <person name="Li M."/>
            <person name="Yan X."/>
            <person name="He Y."/>
            <person name="Liu Y."/>
            <person name="Wang X."/>
            <person name="Xiang C."/>
            <person name="Varshney R.K."/>
            <person name="Ding H."/>
            <person name="Gao S."/>
            <person name="Zong X."/>
        </authorList>
    </citation>
    <scope>NUCLEOTIDE SEQUENCE [LARGE SCALE GENOMIC DNA]</scope>
    <source>
        <strain evidence="1 2">cv. Zhongwan 6</strain>
    </source>
</reference>
<sequence length="167" mass="19502">MEDGKIWYLTTVYASPLDDRNKKLWMDLTSLTASMDSGCIVGREFNDFLHLNEKRDGLPTSLRRCTLFQNCTNRCNLLDMGSFGFPLTWRGPVSYRGMRIYEKLDCVICNNRWRNMYLEAHVKVLHCLEFSDHHTVLLTLMDKDLTKVPKAFKIECAWLVEPSIEDL</sequence>
<gene>
    <name evidence="1" type="ORF">KIW84_042860</name>
</gene>
<name>A0A9D4XFN1_PEA</name>
<dbReference type="EMBL" id="JAMSHJ010000004">
    <property type="protein sequence ID" value="KAI5418380.1"/>
    <property type="molecule type" value="Genomic_DNA"/>
</dbReference>
<dbReference type="Gene3D" id="3.60.10.10">
    <property type="entry name" value="Endonuclease/exonuclease/phosphatase"/>
    <property type="match status" value="1"/>
</dbReference>
<keyword evidence="2" id="KW-1185">Reference proteome</keyword>
<dbReference type="Proteomes" id="UP001058974">
    <property type="component" value="Chromosome 4"/>
</dbReference>
<organism evidence="1 2">
    <name type="scientific">Pisum sativum</name>
    <name type="common">Garden pea</name>
    <name type="synonym">Lathyrus oleraceus</name>
    <dbReference type="NCBI Taxonomy" id="3888"/>
    <lineage>
        <taxon>Eukaryota</taxon>
        <taxon>Viridiplantae</taxon>
        <taxon>Streptophyta</taxon>
        <taxon>Embryophyta</taxon>
        <taxon>Tracheophyta</taxon>
        <taxon>Spermatophyta</taxon>
        <taxon>Magnoliopsida</taxon>
        <taxon>eudicotyledons</taxon>
        <taxon>Gunneridae</taxon>
        <taxon>Pentapetalae</taxon>
        <taxon>rosids</taxon>
        <taxon>fabids</taxon>
        <taxon>Fabales</taxon>
        <taxon>Fabaceae</taxon>
        <taxon>Papilionoideae</taxon>
        <taxon>50 kb inversion clade</taxon>
        <taxon>NPAAA clade</taxon>
        <taxon>Hologalegina</taxon>
        <taxon>IRL clade</taxon>
        <taxon>Fabeae</taxon>
        <taxon>Lathyrus</taxon>
    </lineage>
</organism>
<comment type="caution">
    <text evidence="1">The sequence shown here is derived from an EMBL/GenBank/DDBJ whole genome shotgun (WGS) entry which is preliminary data.</text>
</comment>
<protein>
    <submittedName>
        <fullName evidence="1">Uncharacterized protein</fullName>
    </submittedName>
</protein>
<proteinExistence type="predicted"/>
<dbReference type="PANTHER" id="PTHR33710:SF77">
    <property type="entry name" value="DNASE I-LIKE SUPERFAMILY PROTEIN"/>
    <property type="match status" value="1"/>
</dbReference>
<dbReference type="PANTHER" id="PTHR33710">
    <property type="entry name" value="BNAC02G09200D PROTEIN"/>
    <property type="match status" value="1"/>
</dbReference>
<dbReference type="AlphaFoldDB" id="A0A9D4XFN1"/>
<dbReference type="InterPro" id="IPR036691">
    <property type="entry name" value="Endo/exonu/phosph_ase_sf"/>
</dbReference>
<evidence type="ECO:0000313" key="1">
    <source>
        <dbReference type="EMBL" id="KAI5418380.1"/>
    </source>
</evidence>
<dbReference type="Gramene" id="Psat04G0286000-T1">
    <property type="protein sequence ID" value="KAI5418380.1"/>
    <property type="gene ID" value="KIW84_042860"/>
</dbReference>
<accession>A0A9D4XFN1</accession>
<dbReference type="SUPFAM" id="SSF56219">
    <property type="entry name" value="DNase I-like"/>
    <property type="match status" value="1"/>
</dbReference>
<dbReference type="OrthoDB" id="1433961at2759"/>
<evidence type="ECO:0000313" key="2">
    <source>
        <dbReference type="Proteomes" id="UP001058974"/>
    </source>
</evidence>